<organism evidence="2 3">
    <name type="scientific">Sclerotinia sclerotiorum (strain ATCC 18683 / 1980 / Ss-1)</name>
    <name type="common">White mold</name>
    <name type="synonym">Whetzelinia sclerotiorum</name>
    <dbReference type="NCBI Taxonomy" id="665079"/>
    <lineage>
        <taxon>Eukaryota</taxon>
        <taxon>Fungi</taxon>
        <taxon>Dikarya</taxon>
        <taxon>Ascomycota</taxon>
        <taxon>Pezizomycotina</taxon>
        <taxon>Leotiomycetes</taxon>
        <taxon>Helotiales</taxon>
        <taxon>Sclerotiniaceae</taxon>
        <taxon>Sclerotinia</taxon>
    </lineage>
</organism>
<evidence type="ECO:0000313" key="3">
    <source>
        <dbReference type="Proteomes" id="UP000001312"/>
    </source>
</evidence>
<reference evidence="3" key="1">
    <citation type="journal article" date="2011" name="PLoS Genet.">
        <title>Genomic analysis of the necrotrophic fungal pathogens Sclerotinia sclerotiorum and Botrytis cinerea.</title>
        <authorList>
            <person name="Amselem J."/>
            <person name="Cuomo C.A."/>
            <person name="van Kan J.A."/>
            <person name="Viaud M."/>
            <person name="Benito E.P."/>
            <person name="Couloux A."/>
            <person name="Coutinho P.M."/>
            <person name="de Vries R.P."/>
            <person name="Dyer P.S."/>
            <person name="Fillinger S."/>
            <person name="Fournier E."/>
            <person name="Gout L."/>
            <person name="Hahn M."/>
            <person name="Kohn L."/>
            <person name="Lapalu N."/>
            <person name="Plummer K.M."/>
            <person name="Pradier J.M."/>
            <person name="Quevillon E."/>
            <person name="Sharon A."/>
            <person name="Simon A."/>
            <person name="ten Have A."/>
            <person name="Tudzynski B."/>
            <person name="Tudzynski P."/>
            <person name="Wincker P."/>
            <person name="Andrew M."/>
            <person name="Anthouard V."/>
            <person name="Beever R.E."/>
            <person name="Beffa R."/>
            <person name="Benoit I."/>
            <person name="Bouzid O."/>
            <person name="Brault B."/>
            <person name="Chen Z."/>
            <person name="Choquer M."/>
            <person name="Collemare J."/>
            <person name="Cotton P."/>
            <person name="Danchin E.G."/>
            <person name="Da Silva C."/>
            <person name="Gautier A."/>
            <person name="Giraud C."/>
            <person name="Giraud T."/>
            <person name="Gonzalez C."/>
            <person name="Grossetete S."/>
            <person name="Guldener U."/>
            <person name="Henrissat B."/>
            <person name="Howlett B.J."/>
            <person name="Kodira C."/>
            <person name="Kretschmer M."/>
            <person name="Lappartient A."/>
            <person name="Leroch M."/>
            <person name="Levis C."/>
            <person name="Mauceli E."/>
            <person name="Neuveglise C."/>
            <person name="Oeser B."/>
            <person name="Pearson M."/>
            <person name="Poulain J."/>
            <person name="Poussereau N."/>
            <person name="Quesneville H."/>
            <person name="Rascle C."/>
            <person name="Schumacher J."/>
            <person name="Segurens B."/>
            <person name="Sexton A."/>
            <person name="Silva E."/>
            <person name="Sirven C."/>
            <person name="Soanes D.M."/>
            <person name="Talbot N.J."/>
            <person name="Templeton M."/>
            <person name="Yandava C."/>
            <person name="Yarden O."/>
            <person name="Zeng Q."/>
            <person name="Rollins J.A."/>
            <person name="Lebrun M.H."/>
            <person name="Dickman M."/>
        </authorList>
    </citation>
    <scope>NUCLEOTIDE SEQUENCE [LARGE SCALE GENOMIC DNA]</scope>
    <source>
        <strain evidence="3">ATCC 18683 / 1980 / Ss-1</strain>
    </source>
</reference>
<dbReference type="HOGENOM" id="CLU_2387503_0_0_1"/>
<sequence length="94" mass="10800">MSFNDLERGTENIDIVKQEIRGKERRSRLMLAGKSDLWLYVTGTGGVHAQKLSKVSLTLLPNTFEWECEDEDEREGWKKEQRAIQGKEEKCGGD</sequence>
<evidence type="ECO:0000256" key="1">
    <source>
        <dbReference type="SAM" id="MobiDB-lite"/>
    </source>
</evidence>
<dbReference type="EMBL" id="CH476622">
    <property type="protein sequence ID" value="EDN96642.1"/>
    <property type="molecule type" value="Genomic_DNA"/>
</dbReference>
<evidence type="ECO:0000313" key="2">
    <source>
        <dbReference type="EMBL" id="EDN96642.1"/>
    </source>
</evidence>
<dbReference type="InParanoid" id="A7E8E0"/>
<feature type="region of interest" description="Disordered" evidence="1">
    <location>
        <begin position="75"/>
        <end position="94"/>
    </location>
</feature>
<protein>
    <submittedName>
        <fullName evidence="2">Uncharacterized protein</fullName>
    </submittedName>
</protein>
<dbReference type="RefSeq" id="XP_001597374.1">
    <property type="nucleotide sequence ID" value="XM_001597324.1"/>
</dbReference>
<dbReference type="KEGG" id="ssl:SS1G_01568"/>
<keyword evidence="3" id="KW-1185">Reference proteome</keyword>
<dbReference type="Proteomes" id="UP000001312">
    <property type="component" value="Unassembled WGS sequence"/>
</dbReference>
<proteinExistence type="predicted"/>
<gene>
    <name evidence="2" type="ORF">SS1G_01568</name>
</gene>
<dbReference type="GeneID" id="5493287"/>
<dbReference type="AlphaFoldDB" id="A7E8E0"/>
<accession>A7E8E0</accession>
<name>A7E8E0_SCLS1</name>